<dbReference type="Proteomes" id="UP000663760">
    <property type="component" value="Chromosome 17"/>
</dbReference>
<reference evidence="1" key="1">
    <citation type="submission" date="2020-02" db="EMBL/GenBank/DDBJ databases">
        <authorList>
            <person name="Scholz U."/>
            <person name="Mascher M."/>
            <person name="Fiebig A."/>
        </authorList>
    </citation>
    <scope>NUCLEOTIDE SEQUENCE</scope>
</reference>
<gene>
    <name evidence="1" type="ORF">SI8410_17021097</name>
</gene>
<proteinExistence type="predicted"/>
<protein>
    <submittedName>
        <fullName evidence="1">Uncharacterized protein</fullName>
    </submittedName>
</protein>
<sequence>MLSLLPRATASVASLLEHMPGSLTVSLMMDTTLSLLTTEVSVISGSAVTAGFKSSSPIDLVTCSAKGMPVKVEAQYKIIYEIEYIFNLTMHDTSLRLKKWPRINMLRTWD</sequence>
<organism evidence="1 2">
    <name type="scientific">Spirodela intermedia</name>
    <name type="common">Intermediate duckweed</name>
    <dbReference type="NCBI Taxonomy" id="51605"/>
    <lineage>
        <taxon>Eukaryota</taxon>
        <taxon>Viridiplantae</taxon>
        <taxon>Streptophyta</taxon>
        <taxon>Embryophyta</taxon>
        <taxon>Tracheophyta</taxon>
        <taxon>Spermatophyta</taxon>
        <taxon>Magnoliopsida</taxon>
        <taxon>Liliopsida</taxon>
        <taxon>Araceae</taxon>
        <taxon>Lemnoideae</taxon>
        <taxon>Spirodela</taxon>
    </lineage>
</organism>
<dbReference type="AlphaFoldDB" id="A0A7I8LKE4"/>
<dbReference type="EMBL" id="LR746280">
    <property type="protein sequence ID" value="CAA7410419.1"/>
    <property type="molecule type" value="Genomic_DNA"/>
</dbReference>
<name>A0A7I8LKE4_SPIIN</name>
<evidence type="ECO:0000313" key="2">
    <source>
        <dbReference type="Proteomes" id="UP000663760"/>
    </source>
</evidence>
<keyword evidence="2" id="KW-1185">Reference proteome</keyword>
<accession>A0A7I8LKE4</accession>
<evidence type="ECO:0000313" key="1">
    <source>
        <dbReference type="EMBL" id="CAA7410419.1"/>
    </source>
</evidence>